<evidence type="ECO:0000313" key="2">
    <source>
        <dbReference type="EMBL" id="GBO25523.1"/>
    </source>
</evidence>
<evidence type="ECO:0000313" key="1">
    <source>
        <dbReference type="EMBL" id="GBO25481.1"/>
    </source>
</evidence>
<gene>
    <name evidence="2" type="ORF">AVEN_158211_1</name>
    <name evidence="1" type="ORF">AVEN_269390_1</name>
</gene>
<reference evidence="2 3" key="1">
    <citation type="journal article" date="2019" name="Sci. Rep.">
        <title>Orb-weaving spider Araneus ventricosus genome elucidates the spidroin gene catalogue.</title>
        <authorList>
            <person name="Kono N."/>
            <person name="Nakamura H."/>
            <person name="Ohtoshi R."/>
            <person name="Moran D.A.P."/>
            <person name="Shinohara A."/>
            <person name="Yoshida Y."/>
            <person name="Fujiwara M."/>
            <person name="Mori M."/>
            <person name="Tomita M."/>
            <person name="Arakawa K."/>
        </authorList>
    </citation>
    <scope>NUCLEOTIDE SEQUENCE [LARGE SCALE GENOMIC DNA]</scope>
</reference>
<dbReference type="Proteomes" id="UP000499080">
    <property type="component" value="Unassembled WGS sequence"/>
</dbReference>
<dbReference type="EMBL" id="BGPR01048474">
    <property type="protein sequence ID" value="GBO25481.1"/>
    <property type="molecule type" value="Genomic_DNA"/>
</dbReference>
<dbReference type="AlphaFoldDB" id="A0A4Y2VJN2"/>
<protein>
    <submittedName>
        <fullName evidence="2">Uncharacterized protein</fullName>
    </submittedName>
</protein>
<evidence type="ECO:0000313" key="3">
    <source>
        <dbReference type="Proteomes" id="UP000499080"/>
    </source>
</evidence>
<organism evidence="2 3">
    <name type="scientific">Araneus ventricosus</name>
    <name type="common">Orbweaver spider</name>
    <name type="synonym">Epeira ventricosa</name>
    <dbReference type="NCBI Taxonomy" id="182803"/>
    <lineage>
        <taxon>Eukaryota</taxon>
        <taxon>Metazoa</taxon>
        <taxon>Ecdysozoa</taxon>
        <taxon>Arthropoda</taxon>
        <taxon>Chelicerata</taxon>
        <taxon>Arachnida</taxon>
        <taxon>Araneae</taxon>
        <taxon>Araneomorphae</taxon>
        <taxon>Entelegynae</taxon>
        <taxon>Araneoidea</taxon>
        <taxon>Araneidae</taxon>
        <taxon>Araneus</taxon>
    </lineage>
</organism>
<accession>A0A4Y2VJN2</accession>
<name>A0A4Y2VJN2_ARAVE</name>
<comment type="caution">
    <text evidence="2">The sequence shown here is derived from an EMBL/GenBank/DDBJ whole genome shotgun (WGS) entry which is preliminary data.</text>
</comment>
<sequence>MGVPDEPIGKSIDMRDQVSKNWKYPLALLHLSYDSALYDLCLSRPEEVGKALLKLLDDDKNGSFLRIDCDGLRYA</sequence>
<keyword evidence="3" id="KW-1185">Reference proteome</keyword>
<proteinExistence type="predicted"/>
<dbReference type="EMBL" id="BGPR01048513">
    <property type="protein sequence ID" value="GBO25523.1"/>
    <property type="molecule type" value="Genomic_DNA"/>
</dbReference>